<feature type="region of interest" description="Disordered" evidence="8">
    <location>
        <begin position="140"/>
        <end position="261"/>
    </location>
</feature>
<feature type="repeat" description="RPEL" evidence="7">
    <location>
        <begin position="48"/>
        <end position="73"/>
    </location>
</feature>
<feature type="region of interest" description="Disordered" evidence="8">
    <location>
        <begin position="294"/>
        <end position="345"/>
    </location>
</feature>
<feature type="region of interest" description="Disordered" evidence="8">
    <location>
        <begin position="679"/>
        <end position="708"/>
    </location>
</feature>
<dbReference type="Proteomes" id="UP000694580">
    <property type="component" value="Chromosome 7"/>
</dbReference>
<dbReference type="InterPro" id="IPR036361">
    <property type="entry name" value="SAP_dom_sf"/>
</dbReference>
<evidence type="ECO:0000256" key="8">
    <source>
        <dbReference type="SAM" id="MobiDB-lite"/>
    </source>
</evidence>
<reference evidence="11 12" key="1">
    <citation type="submission" date="2020-06" db="EMBL/GenBank/DDBJ databases">
        <authorList>
            <consortium name="Wellcome Sanger Institute Data Sharing"/>
        </authorList>
    </citation>
    <scope>NUCLEOTIDE SEQUENCE [LARGE SCALE GENOMIC DNA]</scope>
</reference>
<name>A0AAY4BXF4_9TELE</name>
<dbReference type="SUPFAM" id="SSF68906">
    <property type="entry name" value="SAP domain"/>
    <property type="match status" value="1"/>
</dbReference>
<dbReference type="GO" id="GO:0051145">
    <property type="term" value="P:smooth muscle cell differentiation"/>
    <property type="evidence" value="ECO:0007669"/>
    <property type="project" value="TreeGrafter"/>
</dbReference>
<proteinExistence type="predicted"/>
<evidence type="ECO:0000256" key="3">
    <source>
        <dbReference type="ARBA" id="ARBA00023015"/>
    </source>
</evidence>
<dbReference type="InterPro" id="IPR043451">
    <property type="entry name" value="Myocardin-like"/>
</dbReference>
<feature type="transmembrane region" description="Helical" evidence="9">
    <location>
        <begin position="652"/>
        <end position="673"/>
    </location>
</feature>
<dbReference type="InterPro" id="IPR003034">
    <property type="entry name" value="SAP_dom"/>
</dbReference>
<dbReference type="Gene3D" id="6.10.140.2040">
    <property type="match status" value="1"/>
</dbReference>
<keyword evidence="3" id="KW-0805">Transcription regulation</keyword>
<protein>
    <recommendedName>
        <fullName evidence="10">SAP domain-containing protein</fullName>
    </recommendedName>
</protein>
<dbReference type="Ensembl" id="ENSDCDT00010030886.1">
    <property type="protein sequence ID" value="ENSDCDP00010024886.1"/>
    <property type="gene ID" value="ENSDCDG00010015881.1"/>
</dbReference>
<feature type="compositionally biased region" description="Polar residues" evidence="8">
    <location>
        <begin position="437"/>
        <end position="449"/>
    </location>
</feature>
<dbReference type="PANTHER" id="PTHR22793">
    <property type="entry name" value="MYOCARDIN-RELATED TRANSCRIPTION FACTOR-RELATED"/>
    <property type="match status" value="1"/>
</dbReference>
<dbReference type="SMART" id="SM00707">
    <property type="entry name" value="RPEL"/>
    <property type="match status" value="2"/>
</dbReference>
<feature type="compositionally biased region" description="Basic and acidic residues" evidence="8">
    <location>
        <begin position="549"/>
        <end position="562"/>
    </location>
</feature>
<keyword evidence="2" id="KW-0677">Repeat</keyword>
<keyword evidence="9" id="KW-0472">Membrane</keyword>
<organism evidence="11 12">
    <name type="scientific">Denticeps clupeoides</name>
    <name type="common">denticle herring</name>
    <dbReference type="NCBI Taxonomy" id="299321"/>
    <lineage>
        <taxon>Eukaryota</taxon>
        <taxon>Metazoa</taxon>
        <taxon>Chordata</taxon>
        <taxon>Craniata</taxon>
        <taxon>Vertebrata</taxon>
        <taxon>Euteleostomi</taxon>
        <taxon>Actinopterygii</taxon>
        <taxon>Neopterygii</taxon>
        <taxon>Teleostei</taxon>
        <taxon>Clupei</taxon>
        <taxon>Clupeiformes</taxon>
        <taxon>Denticipitoidei</taxon>
        <taxon>Denticipitidae</taxon>
        <taxon>Denticeps</taxon>
    </lineage>
</organism>
<feature type="repeat" description="RPEL" evidence="7">
    <location>
        <begin position="92"/>
        <end position="117"/>
    </location>
</feature>
<evidence type="ECO:0000313" key="11">
    <source>
        <dbReference type="Ensembl" id="ENSDCDP00010024886.1"/>
    </source>
</evidence>
<reference evidence="11" key="2">
    <citation type="submission" date="2025-08" db="UniProtKB">
        <authorList>
            <consortium name="Ensembl"/>
        </authorList>
    </citation>
    <scope>IDENTIFICATION</scope>
</reference>
<feature type="domain" description="SAP" evidence="10">
    <location>
        <begin position="347"/>
        <end position="381"/>
    </location>
</feature>
<evidence type="ECO:0000256" key="9">
    <source>
        <dbReference type="SAM" id="Phobius"/>
    </source>
</evidence>
<dbReference type="GO" id="GO:0045944">
    <property type="term" value="P:positive regulation of transcription by RNA polymerase II"/>
    <property type="evidence" value="ECO:0007669"/>
    <property type="project" value="TreeGrafter"/>
</dbReference>
<keyword evidence="4" id="KW-0175">Coiled coil</keyword>
<keyword evidence="12" id="KW-1185">Reference proteome</keyword>
<dbReference type="AlphaFoldDB" id="A0AAY4BXF4"/>
<evidence type="ECO:0000256" key="1">
    <source>
        <dbReference type="ARBA" id="ARBA00004123"/>
    </source>
</evidence>
<dbReference type="Pfam" id="PF02755">
    <property type="entry name" value="RPEL"/>
    <property type="match status" value="2"/>
</dbReference>
<keyword evidence="9" id="KW-1133">Transmembrane helix</keyword>
<dbReference type="GO" id="GO:0003713">
    <property type="term" value="F:transcription coactivator activity"/>
    <property type="evidence" value="ECO:0007669"/>
    <property type="project" value="TreeGrafter"/>
</dbReference>
<feature type="compositionally biased region" description="Pro residues" evidence="8">
    <location>
        <begin position="195"/>
        <end position="208"/>
    </location>
</feature>
<dbReference type="PANTHER" id="PTHR22793:SF6">
    <property type="entry name" value="MYOCARDIN-RELATED TRANSCRIPTION FACTOR A"/>
    <property type="match status" value="1"/>
</dbReference>
<evidence type="ECO:0000256" key="4">
    <source>
        <dbReference type="ARBA" id="ARBA00023054"/>
    </source>
</evidence>
<dbReference type="Gene3D" id="1.10.720.30">
    <property type="entry name" value="SAP domain"/>
    <property type="match status" value="1"/>
</dbReference>
<accession>A0AAY4BXF4</accession>
<evidence type="ECO:0000256" key="2">
    <source>
        <dbReference type="ARBA" id="ARBA00022737"/>
    </source>
</evidence>
<feature type="region of interest" description="Disordered" evidence="8">
    <location>
        <begin position="543"/>
        <end position="562"/>
    </location>
</feature>
<feature type="region of interest" description="Disordered" evidence="8">
    <location>
        <begin position="437"/>
        <end position="457"/>
    </location>
</feature>
<comment type="subcellular location">
    <subcellularLocation>
        <location evidence="1">Nucleus</location>
    </subcellularLocation>
</comment>
<feature type="compositionally biased region" description="Low complexity" evidence="8">
    <location>
        <begin position="306"/>
        <end position="328"/>
    </location>
</feature>
<keyword evidence="6" id="KW-0539">Nucleus</keyword>
<evidence type="ECO:0000256" key="5">
    <source>
        <dbReference type="ARBA" id="ARBA00023163"/>
    </source>
</evidence>
<dbReference type="FunFam" id="1.10.720.30:FF:000002">
    <property type="entry name" value="Myocardin related transcription factor A"/>
    <property type="match status" value="1"/>
</dbReference>
<evidence type="ECO:0000313" key="12">
    <source>
        <dbReference type="Proteomes" id="UP000694580"/>
    </source>
</evidence>
<feature type="compositionally biased region" description="Basic and acidic residues" evidence="8">
    <location>
        <begin position="222"/>
        <end position="238"/>
    </location>
</feature>
<keyword evidence="5" id="KW-0804">Transcription</keyword>
<dbReference type="PROSITE" id="PS50800">
    <property type="entry name" value="SAP"/>
    <property type="match status" value="1"/>
</dbReference>
<evidence type="ECO:0000259" key="10">
    <source>
        <dbReference type="PROSITE" id="PS50800"/>
    </source>
</evidence>
<reference evidence="11" key="3">
    <citation type="submission" date="2025-09" db="UniProtKB">
        <authorList>
            <consortium name="Ensembl"/>
        </authorList>
    </citation>
    <scope>IDENTIFICATION</scope>
</reference>
<dbReference type="InterPro" id="IPR004018">
    <property type="entry name" value="RPEL_repeat"/>
</dbReference>
<evidence type="ECO:0000256" key="7">
    <source>
        <dbReference type="PROSITE-ProRule" id="PRU00401"/>
    </source>
</evidence>
<feature type="compositionally biased region" description="Polar residues" evidence="8">
    <location>
        <begin position="178"/>
        <end position="193"/>
    </location>
</feature>
<dbReference type="Gene3D" id="6.10.150.10">
    <property type="match status" value="1"/>
</dbReference>
<dbReference type="PROSITE" id="PS51073">
    <property type="entry name" value="RPEL"/>
    <property type="match status" value="2"/>
</dbReference>
<dbReference type="Pfam" id="PF02037">
    <property type="entry name" value="SAP"/>
    <property type="match status" value="1"/>
</dbReference>
<evidence type="ECO:0000256" key="6">
    <source>
        <dbReference type="ARBA" id="ARBA00023242"/>
    </source>
</evidence>
<dbReference type="SMART" id="SM00513">
    <property type="entry name" value="SAP"/>
    <property type="match status" value="1"/>
</dbReference>
<keyword evidence="9" id="KW-0812">Transmembrane</keyword>
<sequence length="708" mass="77155">MNWYGVVVRCFLRFRCWSSCSSRCISALKSPAAFHEQRRSLERARTEDYLKRKIRSRPERAELVRMHILEETSAEPSLQAKQLQLKRARLADDLNDKISHRPGPMDLIHKNILPIHSSIKQAIIETEFPKVAIGVENSSFDEDSSDALSPDQAISQDSPLGSAPLSSPTEALAFCGTSPAQPTNDSAFLQVISNVPPPPPPPPPPPSTSVPSPSLNTQAKSTSERSVQRAKKSKDSKPKVKKLKYHQYIPPDQKAEREPPPQLDSAYAKILHQQQLFLQLQIISQQQQHYNYHTILPAPPKPPAEQQPAPTNGPSPSRTTPTATSALSNQSGPSRPGIHPGLLPPNLDELKVAELKHELKLRGLPVSGTKNDLIERLRSLQEPHGTQKGGATTQPAAGGVPVVHQPPDAGVVVATFPFATTVPGGGAPAHVMHFGGSSSPPVSPATSDRSGAGMSPDEASCNGDAFGEMVTSPLTQLTLQPSPQHPSMVKEELSGPAAASCRFSRLSSTLTDKDLMLQEKDKQIEELTRMLLQKQRLVETLRSQLQQGRGDRPTDHVAVKEEPPDKCTFPNCVFPAASQVFTNQQSGSAPAFPLDILKNHPAHTLVKDSNGNHFLIALTNHNAETPGPGSTQGKATNHVKLQVQLPSVNPTFLWELLMAFLFFFSICLFRDCCRRPVSCPARRRAGQPTPKKQLDIQPKRCGGPSEAF</sequence>
<dbReference type="GeneTree" id="ENSGT00950000182979"/>
<feature type="compositionally biased region" description="Polar residues" evidence="8">
    <location>
        <begin position="152"/>
        <end position="169"/>
    </location>
</feature>
<dbReference type="GO" id="GO:0005634">
    <property type="term" value="C:nucleus"/>
    <property type="evidence" value="ECO:0007669"/>
    <property type="project" value="UniProtKB-SubCell"/>
</dbReference>